<dbReference type="PANTHER" id="PTHR30590">
    <property type="entry name" value="INNER MEMBRANE PROTEIN"/>
    <property type="match status" value="1"/>
</dbReference>
<dbReference type="Proteomes" id="UP000564378">
    <property type="component" value="Unassembled WGS sequence"/>
</dbReference>
<keyword evidence="1" id="KW-1133">Transmembrane helix</keyword>
<accession>A0A842HXB8</accession>
<dbReference type="PANTHER" id="PTHR30590:SF2">
    <property type="entry name" value="INNER MEMBRANE PROTEIN"/>
    <property type="match status" value="1"/>
</dbReference>
<reference evidence="3 4" key="1">
    <citation type="submission" date="2020-08" db="EMBL/GenBank/DDBJ databases">
        <title>Draft genome sequence of Parasphingopyxis sp. GrpM-11.</title>
        <authorList>
            <person name="Oh J."/>
            <person name="Roh D.-H."/>
        </authorList>
    </citation>
    <scope>NUCLEOTIDE SEQUENCE [LARGE SCALE GENOMIC DNA]</scope>
    <source>
        <strain evidence="3 4">GrpM-11</strain>
    </source>
</reference>
<dbReference type="InterPro" id="IPR007349">
    <property type="entry name" value="DUF418"/>
</dbReference>
<feature type="transmembrane region" description="Helical" evidence="1">
    <location>
        <begin position="371"/>
        <end position="388"/>
    </location>
</feature>
<feature type="transmembrane region" description="Helical" evidence="1">
    <location>
        <begin position="303"/>
        <end position="323"/>
    </location>
</feature>
<dbReference type="Pfam" id="PF04235">
    <property type="entry name" value="DUF418"/>
    <property type="match status" value="1"/>
</dbReference>
<feature type="transmembrane region" description="Helical" evidence="1">
    <location>
        <begin position="63"/>
        <end position="86"/>
    </location>
</feature>
<dbReference type="EMBL" id="JACJVJ010000001">
    <property type="protein sequence ID" value="MBC2776939.1"/>
    <property type="molecule type" value="Genomic_DNA"/>
</dbReference>
<keyword evidence="4" id="KW-1185">Reference proteome</keyword>
<evidence type="ECO:0000259" key="2">
    <source>
        <dbReference type="Pfam" id="PF04235"/>
    </source>
</evidence>
<feature type="transmembrane region" description="Helical" evidence="1">
    <location>
        <begin position="107"/>
        <end position="137"/>
    </location>
</feature>
<protein>
    <submittedName>
        <fullName evidence="3">DUF418 domain-containing protein</fullName>
    </submittedName>
</protein>
<evidence type="ECO:0000313" key="3">
    <source>
        <dbReference type="EMBL" id="MBC2776939.1"/>
    </source>
</evidence>
<gene>
    <name evidence="3" type="ORF">H6P80_04820</name>
</gene>
<comment type="caution">
    <text evidence="3">The sequence shown here is derived from an EMBL/GenBank/DDBJ whole genome shotgun (WGS) entry which is preliminary data.</text>
</comment>
<keyword evidence="1" id="KW-0472">Membrane</keyword>
<evidence type="ECO:0000313" key="4">
    <source>
        <dbReference type="Proteomes" id="UP000564378"/>
    </source>
</evidence>
<feature type="domain" description="DUF418" evidence="2">
    <location>
        <begin position="251"/>
        <end position="410"/>
    </location>
</feature>
<sequence>MTDTRSALIDSRHLSLDVIRGIAVMGILLMNIVAFAMPFQAYMNPLAYGDPGPADLAVWATNFVLADGKMRGLFSLLFGASMLLVVQRAEARGESPVLTHYQRMSWLLFFGVIHAYGIWFGDILMLYAVVGMIAFLFRNMETHKLLTLGLVLIGAQAALVGVATHSIWTLARAAAAPGAEADTIAAWTSIAEAIGPLPPVELARELALFQGGYLGILAERTGPDFWQPIAANGFAAPETLGLMLAGMAGLKSGFLTGEWRAAAYARIARIGYLIGLPLQIGLALLLMRAGFDPVAIFFYDSTLQVIANPPLIAAHAALILYWVKSAQESALMARIAAAGRAAFTNYLGTSLICTTIFYGYGLGLYGELGRAPLYLVVLGVWAAILLWSKPWLDHFRYGPLEWLWRSLARRQLQPIRKNR</sequence>
<organism evidence="3 4">
    <name type="scientific">Parasphingopyxis marina</name>
    <dbReference type="NCBI Taxonomy" id="2761622"/>
    <lineage>
        <taxon>Bacteria</taxon>
        <taxon>Pseudomonadati</taxon>
        <taxon>Pseudomonadota</taxon>
        <taxon>Alphaproteobacteria</taxon>
        <taxon>Sphingomonadales</taxon>
        <taxon>Sphingomonadaceae</taxon>
        <taxon>Parasphingopyxis</taxon>
    </lineage>
</organism>
<keyword evidence="1" id="KW-0812">Transmembrane</keyword>
<feature type="transmembrane region" description="Helical" evidence="1">
    <location>
        <begin position="21"/>
        <end position="43"/>
    </location>
</feature>
<feature type="transmembrane region" description="Helical" evidence="1">
    <location>
        <begin position="270"/>
        <end position="291"/>
    </location>
</feature>
<dbReference type="AlphaFoldDB" id="A0A842HXB8"/>
<feature type="transmembrane region" description="Helical" evidence="1">
    <location>
        <begin position="343"/>
        <end position="365"/>
    </location>
</feature>
<proteinExistence type="predicted"/>
<evidence type="ECO:0000256" key="1">
    <source>
        <dbReference type="SAM" id="Phobius"/>
    </source>
</evidence>
<feature type="transmembrane region" description="Helical" evidence="1">
    <location>
        <begin position="143"/>
        <end position="163"/>
    </location>
</feature>
<dbReference type="RefSeq" id="WP_185800187.1">
    <property type="nucleotide sequence ID" value="NZ_JACJVJ010000001.1"/>
</dbReference>
<name>A0A842HXB8_9SPHN</name>
<dbReference type="InterPro" id="IPR052529">
    <property type="entry name" value="Bact_Transport_Assoc"/>
</dbReference>